<reference evidence="4" key="1">
    <citation type="submission" date="2015-10" db="EMBL/GenBank/DDBJ databases">
        <title>Draft Genome Sequences of 11 Lactococcus lactis subspecies cremoris strains.</title>
        <authorList>
            <person name="Wels M."/>
            <person name="Backus L."/>
            <person name="Boekhorst J."/>
            <person name="Dijkstra A."/>
            <person name="Beerthuizen M."/>
            <person name="Kelly W."/>
            <person name="Siezen R."/>
            <person name="Bachmann H."/>
            <person name="Van Hijum S."/>
        </authorList>
    </citation>
    <scope>NUCLEOTIDE SEQUENCE [LARGE SCALE GENOMIC DNA]</scope>
    <source>
        <strain evidence="4">KF282</strain>
    </source>
</reference>
<evidence type="ECO:0000256" key="1">
    <source>
        <dbReference type="SAM" id="SignalP"/>
    </source>
</evidence>
<proteinExistence type="predicted"/>
<feature type="domain" description="DUF5648" evidence="2">
    <location>
        <begin position="32"/>
        <end position="164"/>
    </location>
</feature>
<dbReference type="RefSeq" id="WP_058219343.1">
    <property type="nucleotide sequence ID" value="NZ_LKLN01000021.1"/>
</dbReference>
<dbReference type="Proteomes" id="UP000053058">
    <property type="component" value="Unassembled WGS sequence"/>
</dbReference>
<protein>
    <submittedName>
        <fullName evidence="3">Prophage pi3 protein 01</fullName>
    </submittedName>
</protein>
<organism evidence="3 4">
    <name type="scientific">Lactococcus lactis subsp. lactis</name>
    <name type="common">Streptococcus lactis</name>
    <dbReference type="NCBI Taxonomy" id="1360"/>
    <lineage>
        <taxon>Bacteria</taxon>
        <taxon>Bacillati</taxon>
        <taxon>Bacillota</taxon>
        <taxon>Bacilli</taxon>
        <taxon>Lactobacillales</taxon>
        <taxon>Streptococcaceae</taxon>
        <taxon>Lactococcus</taxon>
    </lineage>
</organism>
<gene>
    <name evidence="3" type="ORF">KF282_0919</name>
</gene>
<sequence>MKKTFLALGAFLSLGIGGLFHATNASADSSTPVYRLYNPNTGEHFYTGNSYEEKSLSANGWVYEGIGWQAATSGTSVYRVYNPNAKGGDHYYTMSKYEAQTLVNSGWKWDNNGKAAFFSGGKINLYVAYNPNAQSGSHNYTTSNFEQSSLLKGGWKYGAVAWKVQGEGHTITPPPVGRTVYVAGKDSKVYWYSREALIAYGNKIGNPVNQSQIFTMTESQAISSGRHHSLKE</sequence>
<keyword evidence="1" id="KW-0732">Signal</keyword>
<feature type="chain" id="PRO_5006891235" evidence="1">
    <location>
        <begin position="28"/>
        <end position="232"/>
    </location>
</feature>
<accession>A0A0V8CZM0</accession>
<feature type="signal peptide" evidence="1">
    <location>
        <begin position="1"/>
        <end position="27"/>
    </location>
</feature>
<dbReference type="InterPro" id="IPR043708">
    <property type="entry name" value="DUF5648"/>
</dbReference>
<dbReference type="AlphaFoldDB" id="A0A0V8CZM0"/>
<evidence type="ECO:0000313" key="3">
    <source>
        <dbReference type="EMBL" id="KSU06762.1"/>
    </source>
</evidence>
<dbReference type="EMBL" id="LKLN01000021">
    <property type="protein sequence ID" value="KSU06762.1"/>
    <property type="molecule type" value="Genomic_DNA"/>
</dbReference>
<evidence type="ECO:0000259" key="2">
    <source>
        <dbReference type="Pfam" id="PF18885"/>
    </source>
</evidence>
<comment type="caution">
    <text evidence="3">The sequence shown here is derived from an EMBL/GenBank/DDBJ whole genome shotgun (WGS) entry which is preliminary data.</text>
</comment>
<evidence type="ECO:0000313" key="4">
    <source>
        <dbReference type="Proteomes" id="UP000053058"/>
    </source>
</evidence>
<name>A0A0V8CZM0_LACLL</name>
<dbReference type="PATRIC" id="fig|1360.105.peg.2674"/>
<dbReference type="Pfam" id="PF18885">
    <property type="entry name" value="DUF5648"/>
    <property type="match status" value="1"/>
</dbReference>